<keyword evidence="1" id="KW-0378">Hydrolase</keyword>
<dbReference type="GO" id="GO:0015074">
    <property type="term" value="P:DNA integration"/>
    <property type="evidence" value="ECO:0007669"/>
    <property type="project" value="InterPro"/>
</dbReference>
<feature type="compositionally biased region" description="Polar residues" evidence="2">
    <location>
        <begin position="251"/>
        <end position="273"/>
    </location>
</feature>
<sequence length="1393" mass="156849">MANAIRSNTPIQFTHQIHTPLNQENFLLWKSQILPVLKGHGLMHFIDGSKVPPDQHIATTNGDLIETSEFLLWQQQDQLILAWLFSSISPSVLAQVTSCQTSFDLWSCLNSMHSTQSMAKILDLKLQLQTSKKGGANCSQFLQHMQSLADRLRSIGSDVNDQDLLMYILQGLGTEYESFVTALSMRFAPPTMAELSGLLLAHEARTQTNLRALSHGAVHLTAASNSNMGQSGPSSAQPNQWTGSEPAALYANSSSQRVNSRQGRGRQNSNVQYNGTQDNILCQICDKWGHTAVECYHRFDIRYVGTTNQVQHQPSQTQQQLQQNPTQNQALIAEPNFTPQPNWFIDSGATTHVTSDINNLSSYQAYNGSEAVHIGNGTGLFIAHKGFSIIQTADRPLKLTNVLHVPHITKNLLSVSQLIKDNNVLVEFTPNSCLIKDQLTHQILLHGILHSGLYKLESSQHNIQFALHTSLLPPDIWHLRLAHCSHAVVDTLRKQQLIAMKNSKFSVCTDCNKAKAHKLPFVLSSNKASHPLEVVHTDLWGPAPIVSEKGNKYYVLFIDEFSRFSWIFPCACKSDVPKLFAVFKIKVEHLCGHKIKTLQCDGGTEYKPLMTAFPEINFQLSCPYTPEQNGMAERKHRHVVELGLANLFHASIPFTYWDTVFESVVFVINRLPSITTNAVSPFELLFKQKPNYQHFHVIGCACYPLLRPYNQHKMQPRSEKCVFLGYSQTYKGYQCLHLLTNKMYVSRHVIFDETDLPFTQHYNSQPLDAHPIIVPQQLTVLQNTKPHTPPPSPPPPPPPPDNHMQDNHLTTPHITTSSNNAPTCTSHHMTTRAKSKKLKAKKFPEHHVYNVTDQQPSSKTTVSEPTCYTQAVKDPLWRKAMSEELHALAKNHTWDLVPKPSGAHVVGAKWLFKLKYKPDGTIERHKARLVAKGYTQQEGVDYYETFSPVVKSTTIRTVLSIALTHKWHIHQLDVNNAFLHGDLTETAHMEQPPGFSDTHYPNYVCKLNKALYGLKQAPRAWFFRLKSFLQMHKFQSSQSDHSLFIFKSPKVLLYLLVYVDDIIITGNDPLAIQSLISALDQQFSIKDLGSLSYFLGIEVTSHDSSLHLSQTRYLKNLITRASMTGAKPCVTPMQAGVQLSKYDGSKMENPHQYRSIVGALQYATITRPEITFAVNKACQFMSDPTDKHWQLVKRILRYIQGTLNHGLVLKPSPDLSLHAYCDADWAGCPDDRRSTTGFAIYLGSNLISWSAKKQSTVSRSSTEAEYRSLAVTTQEIMWLNSLLQELGYTPPHNPTLWCDNLGATFLAANPVFHARTKHIELDLHFVREKVNAKQLTVKFICSVDQIGDIFTKSLGKSRFQLLRDKLNVFQNPLCLRGPIEASDDEALETSSTE</sequence>
<dbReference type="InterPro" id="IPR054722">
    <property type="entry name" value="PolX-like_BBD"/>
</dbReference>
<dbReference type="Pfam" id="PF13976">
    <property type="entry name" value="gag_pre-integrs"/>
    <property type="match status" value="1"/>
</dbReference>
<keyword evidence="1" id="KW-0064">Aspartyl protease</keyword>
<evidence type="ECO:0000256" key="2">
    <source>
        <dbReference type="SAM" id="MobiDB-lite"/>
    </source>
</evidence>
<dbReference type="InterPro" id="IPR057670">
    <property type="entry name" value="SH3_retrovirus"/>
</dbReference>
<feature type="compositionally biased region" description="Polar residues" evidence="2">
    <location>
        <begin position="223"/>
        <end position="243"/>
    </location>
</feature>
<dbReference type="Gene3D" id="3.30.420.10">
    <property type="entry name" value="Ribonuclease H-like superfamily/Ribonuclease H"/>
    <property type="match status" value="1"/>
</dbReference>
<feature type="region of interest" description="Disordered" evidence="2">
    <location>
        <begin position="782"/>
        <end position="828"/>
    </location>
</feature>
<dbReference type="PANTHER" id="PTHR11439">
    <property type="entry name" value="GAG-POL-RELATED RETROTRANSPOSON"/>
    <property type="match status" value="1"/>
</dbReference>
<reference evidence="4" key="1">
    <citation type="submission" date="2022-08" db="EMBL/GenBank/DDBJ databases">
        <authorList>
            <person name="Marques A."/>
        </authorList>
    </citation>
    <scope>NUCLEOTIDE SEQUENCE</scope>
    <source>
        <strain evidence="4">RhyPub2mFocal</strain>
        <tissue evidence="4">Leaves</tissue>
    </source>
</reference>
<dbReference type="Pfam" id="PF14223">
    <property type="entry name" value="Retrotran_gag_2"/>
    <property type="match status" value="1"/>
</dbReference>
<dbReference type="InterPro" id="IPR001584">
    <property type="entry name" value="Integrase_cat-core"/>
</dbReference>
<dbReference type="PROSITE" id="PS50994">
    <property type="entry name" value="INTEGRASE"/>
    <property type="match status" value="1"/>
</dbReference>
<proteinExistence type="predicted"/>
<keyword evidence="1" id="KW-0645">Protease</keyword>
<protein>
    <recommendedName>
        <fullName evidence="3">Integrase catalytic domain-containing protein</fullName>
    </recommendedName>
</protein>
<dbReference type="InterPro" id="IPR025724">
    <property type="entry name" value="GAG-pre-integrase_dom"/>
</dbReference>
<feature type="region of interest" description="Disordered" evidence="2">
    <location>
        <begin position="223"/>
        <end position="273"/>
    </location>
</feature>
<dbReference type="GO" id="GO:0003676">
    <property type="term" value="F:nucleic acid binding"/>
    <property type="evidence" value="ECO:0007669"/>
    <property type="project" value="InterPro"/>
</dbReference>
<feature type="compositionally biased region" description="Pro residues" evidence="2">
    <location>
        <begin position="787"/>
        <end position="801"/>
    </location>
</feature>
<accession>A0AAV8DNJ8</accession>
<feature type="domain" description="Integrase catalytic" evidence="3">
    <location>
        <begin position="527"/>
        <end position="689"/>
    </location>
</feature>
<dbReference type="EMBL" id="JAMFTS010000004">
    <property type="protein sequence ID" value="KAJ4768699.1"/>
    <property type="molecule type" value="Genomic_DNA"/>
</dbReference>
<dbReference type="GO" id="GO:0004190">
    <property type="term" value="F:aspartic-type endopeptidase activity"/>
    <property type="evidence" value="ECO:0007669"/>
    <property type="project" value="UniProtKB-KW"/>
</dbReference>
<gene>
    <name evidence="4" type="ORF">LUZ62_079074</name>
</gene>
<dbReference type="PANTHER" id="PTHR11439:SF450">
    <property type="entry name" value="REVERSE TRANSCRIPTASE TY1_COPIA-TYPE DOMAIN-CONTAINING PROTEIN"/>
    <property type="match status" value="1"/>
</dbReference>
<evidence type="ECO:0000313" key="4">
    <source>
        <dbReference type="EMBL" id="KAJ4768699.1"/>
    </source>
</evidence>
<dbReference type="Pfam" id="PF22936">
    <property type="entry name" value="Pol_BBD"/>
    <property type="match status" value="1"/>
</dbReference>
<comment type="caution">
    <text evidence="4">The sequence shown here is derived from an EMBL/GenBank/DDBJ whole genome shotgun (WGS) entry which is preliminary data.</text>
</comment>
<dbReference type="InterPro" id="IPR012337">
    <property type="entry name" value="RNaseH-like_sf"/>
</dbReference>
<evidence type="ECO:0000313" key="5">
    <source>
        <dbReference type="Proteomes" id="UP001140206"/>
    </source>
</evidence>
<dbReference type="InterPro" id="IPR043502">
    <property type="entry name" value="DNA/RNA_pol_sf"/>
</dbReference>
<evidence type="ECO:0000259" key="3">
    <source>
        <dbReference type="PROSITE" id="PS50994"/>
    </source>
</evidence>
<dbReference type="Pfam" id="PF07727">
    <property type="entry name" value="RVT_2"/>
    <property type="match status" value="1"/>
</dbReference>
<organism evidence="4 5">
    <name type="scientific">Rhynchospora pubera</name>
    <dbReference type="NCBI Taxonomy" id="906938"/>
    <lineage>
        <taxon>Eukaryota</taxon>
        <taxon>Viridiplantae</taxon>
        <taxon>Streptophyta</taxon>
        <taxon>Embryophyta</taxon>
        <taxon>Tracheophyta</taxon>
        <taxon>Spermatophyta</taxon>
        <taxon>Magnoliopsida</taxon>
        <taxon>Liliopsida</taxon>
        <taxon>Poales</taxon>
        <taxon>Cyperaceae</taxon>
        <taxon>Cyperoideae</taxon>
        <taxon>Rhynchosporeae</taxon>
        <taxon>Rhynchospora</taxon>
    </lineage>
</organism>
<dbReference type="Pfam" id="PF25597">
    <property type="entry name" value="SH3_retrovirus"/>
    <property type="match status" value="1"/>
</dbReference>
<dbReference type="InterPro" id="IPR036397">
    <property type="entry name" value="RNaseH_sf"/>
</dbReference>
<dbReference type="SUPFAM" id="SSF53098">
    <property type="entry name" value="Ribonuclease H-like"/>
    <property type="match status" value="1"/>
</dbReference>
<evidence type="ECO:0000256" key="1">
    <source>
        <dbReference type="ARBA" id="ARBA00022750"/>
    </source>
</evidence>
<dbReference type="InterPro" id="IPR013103">
    <property type="entry name" value="RVT_2"/>
</dbReference>
<keyword evidence="5" id="KW-1185">Reference proteome</keyword>
<dbReference type="CDD" id="cd09272">
    <property type="entry name" value="RNase_HI_RT_Ty1"/>
    <property type="match status" value="1"/>
</dbReference>
<dbReference type="Proteomes" id="UP001140206">
    <property type="component" value="Chromosome 4"/>
</dbReference>
<name>A0AAV8DNJ8_9POAL</name>
<dbReference type="SUPFAM" id="SSF56672">
    <property type="entry name" value="DNA/RNA polymerases"/>
    <property type="match status" value="1"/>
</dbReference>
<feature type="compositionally biased region" description="Polar residues" evidence="2">
    <location>
        <begin position="807"/>
        <end position="828"/>
    </location>
</feature>